<feature type="signal peptide" evidence="3">
    <location>
        <begin position="1"/>
        <end position="24"/>
    </location>
</feature>
<reference evidence="4 5" key="1">
    <citation type="submission" date="2021-06" db="EMBL/GenBank/DDBJ databases">
        <authorList>
            <person name="Sun Q."/>
            <person name="Li D."/>
        </authorList>
    </citation>
    <scope>NUCLEOTIDE SEQUENCE [LARGE SCALE GENOMIC DNA]</scope>
    <source>
        <strain evidence="4 5">MSJ-1</strain>
    </source>
</reference>
<evidence type="ECO:0000313" key="5">
    <source>
        <dbReference type="Proteomes" id="UP000783742"/>
    </source>
</evidence>
<keyword evidence="1" id="KW-0175">Coiled coil</keyword>
<feature type="chain" id="PRO_5045880425" evidence="3">
    <location>
        <begin position="25"/>
        <end position="388"/>
    </location>
</feature>
<keyword evidence="5" id="KW-1185">Reference proteome</keyword>
<evidence type="ECO:0000256" key="2">
    <source>
        <dbReference type="SAM" id="MobiDB-lite"/>
    </source>
</evidence>
<proteinExistence type="predicted"/>
<name>A0ABS6FGQ9_9FIRM</name>
<accession>A0ABS6FGQ9</accession>
<evidence type="ECO:0000256" key="1">
    <source>
        <dbReference type="SAM" id="Coils"/>
    </source>
</evidence>
<feature type="region of interest" description="Disordered" evidence="2">
    <location>
        <begin position="54"/>
        <end position="121"/>
    </location>
</feature>
<comment type="caution">
    <text evidence="4">The sequence shown here is derived from an EMBL/GenBank/DDBJ whole genome shotgun (WGS) entry which is preliminary data.</text>
</comment>
<dbReference type="RefSeq" id="WP_216549056.1">
    <property type="nucleotide sequence ID" value="NZ_JAHLQO010000003.1"/>
</dbReference>
<sequence>MSKKLTSITLAGVLLLSATTPVFAAETTKTADKTENKIEKIVDQKAKEMKETAAKGLEKGKEKATEVKEKVEEKATETKDKVKEEATAAKEKAEAKKDEIKEKAEAKKDEVKKEADAKKEEVKEKVEEKKAEAMDVQASNQKVTLNGKEVAIFGYNIKDENYFKLRDLAAVLKDTDAKFAVDYKDNVVTLAKGGDYKVLDTDQKSVAEKAKGALTNDKVLVGEDVLKATAYKINDNNYYRLRDLGKALGFGVDYDEATRTVLLTTGKLEDKKEEKAVQPTVAELKEALKKEVEKAEKFQDSEELKKAEDAVKTNYENALAAAKSIVEDKDATKEQVENSLKALVESTEKLGAKADVKVEEAKEEVKKVKDEKKDEVLKVKDEKKAETK</sequence>
<dbReference type="Proteomes" id="UP000783742">
    <property type="component" value="Unassembled WGS sequence"/>
</dbReference>
<keyword evidence="3" id="KW-0732">Signal</keyword>
<dbReference type="Pfam" id="PF07554">
    <property type="entry name" value="FIVAR"/>
    <property type="match status" value="1"/>
</dbReference>
<dbReference type="EMBL" id="JAHLQO010000003">
    <property type="protein sequence ID" value="MBU5669213.1"/>
    <property type="molecule type" value="Genomic_DNA"/>
</dbReference>
<protein>
    <submittedName>
        <fullName evidence="4">FIVAR domain-containing protein</fullName>
    </submittedName>
</protein>
<evidence type="ECO:0000313" key="4">
    <source>
        <dbReference type="EMBL" id="MBU5669213.1"/>
    </source>
</evidence>
<evidence type="ECO:0000256" key="3">
    <source>
        <dbReference type="SAM" id="SignalP"/>
    </source>
</evidence>
<feature type="coiled-coil region" evidence="1">
    <location>
        <begin position="351"/>
        <end position="382"/>
    </location>
</feature>
<gene>
    <name evidence="4" type="ORF">KQI68_05080</name>
</gene>
<organism evidence="4 5">
    <name type="scientific">Peptoniphilus ovalis</name>
    <dbReference type="NCBI Taxonomy" id="2841503"/>
    <lineage>
        <taxon>Bacteria</taxon>
        <taxon>Bacillati</taxon>
        <taxon>Bacillota</taxon>
        <taxon>Tissierellia</taxon>
        <taxon>Tissierellales</taxon>
        <taxon>Peptoniphilaceae</taxon>
        <taxon>Peptoniphilus</taxon>
    </lineage>
</organism>